<dbReference type="RefSeq" id="WP_066664241.1">
    <property type="nucleotide sequence ID" value="NZ_CP011402.1"/>
</dbReference>
<dbReference type="Proteomes" id="UP000182975">
    <property type="component" value="Unassembled WGS sequence"/>
</dbReference>
<evidence type="ECO:0000256" key="1">
    <source>
        <dbReference type="HAMAP-Rule" id="MF_02200"/>
    </source>
</evidence>
<name>A0A172RZT7_9ACTN</name>
<organism evidence="2 3">
    <name type="scientific">Denitrobacterium detoxificans</name>
    <dbReference type="NCBI Taxonomy" id="79604"/>
    <lineage>
        <taxon>Bacteria</taxon>
        <taxon>Bacillati</taxon>
        <taxon>Actinomycetota</taxon>
        <taxon>Coriobacteriia</taxon>
        <taxon>Eggerthellales</taxon>
        <taxon>Eggerthellaceae</taxon>
        <taxon>Denitrobacterium</taxon>
    </lineage>
</organism>
<accession>A0A172RZT7</accession>
<dbReference type="EMBL" id="FOEC01000001">
    <property type="protein sequence ID" value="SEO37273.1"/>
    <property type="molecule type" value="Genomic_DNA"/>
</dbReference>
<dbReference type="InterPro" id="IPR005623">
    <property type="entry name" value="Chaperone_NapD_NO3_reduct"/>
</dbReference>
<gene>
    <name evidence="1" type="primary">napD</name>
    <name evidence="2" type="ORF">SAMN02910314_00029</name>
</gene>
<keyword evidence="1" id="KW-0143">Chaperone</keyword>
<comment type="function">
    <text evidence="1">Chaperone for NapA, the catalytic subunit of the periplasmic nitrate reductase. It binds directly and specifically to the twin-arginine signal peptide of NapA, preventing premature interaction with the Tat translocase and premature export.</text>
</comment>
<keyword evidence="1" id="KW-0963">Cytoplasm</keyword>
<protein>
    <recommendedName>
        <fullName evidence="1">Chaperone NapD</fullName>
    </recommendedName>
    <alternativeName>
        <fullName evidence="1">NapA signal peptide-binding chaperone NapD</fullName>
    </alternativeName>
</protein>
<dbReference type="Gene3D" id="3.30.70.920">
    <property type="match status" value="1"/>
</dbReference>
<dbReference type="PATRIC" id="fig|79604.3.peg.1838"/>
<keyword evidence="3" id="KW-1185">Reference proteome</keyword>
<dbReference type="GO" id="GO:0051224">
    <property type="term" value="P:negative regulation of protein transport"/>
    <property type="evidence" value="ECO:0007669"/>
    <property type="project" value="UniProtKB-UniRule"/>
</dbReference>
<dbReference type="Pfam" id="PF03927">
    <property type="entry name" value="NapD"/>
    <property type="match status" value="1"/>
</dbReference>
<comment type="subcellular location">
    <subcellularLocation>
        <location evidence="1">Cytoplasm</location>
    </subcellularLocation>
</comment>
<dbReference type="GO" id="GO:0005048">
    <property type="term" value="F:signal sequence binding"/>
    <property type="evidence" value="ECO:0007669"/>
    <property type="project" value="UniProtKB-UniRule"/>
</dbReference>
<proteinExistence type="inferred from homology"/>
<comment type="similarity">
    <text evidence="1">Belongs to the NapD family.</text>
</comment>
<comment type="subunit">
    <text evidence="1">Interacts with the cytoplasmic NapA precursor.</text>
</comment>
<dbReference type="GO" id="GO:0005737">
    <property type="term" value="C:cytoplasm"/>
    <property type="evidence" value="ECO:0007669"/>
    <property type="project" value="UniProtKB-SubCell"/>
</dbReference>
<dbReference type="OrthoDB" id="2885067at2"/>
<evidence type="ECO:0000313" key="2">
    <source>
        <dbReference type="EMBL" id="SEO37273.1"/>
    </source>
</evidence>
<evidence type="ECO:0000313" key="3">
    <source>
        <dbReference type="Proteomes" id="UP000182975"/>
    </source>
</evidence>
<dbReference type="AlphaFoldDB" id="A0A172RZT7"/>
<dbReference type="HAMAP" id="MF_02200">
    <property type="entry name" value="NapD"/>
    <property type="match status" value="1"/>
</dbReference>
<dbReference type="KEGG" id="ddt:AAY81_09160"/>
<reference evidence="3" key="1">
    <citation type="submission" date="2016-10" db="EMBL/GenBank/DDBJ databases">
        <authorList>
            <person name="Varghese N."/>
        </authorList>
    </citation>
    <scope>NUCLEOTIDE SEQUENCE [LARGE SCALE GENOMIC DNA]</scope>
    <source>
        <strain evidence="3">DSM 21843</strain>
    </source>
</reference>
<sequence>MVISSLVVETAPDCTEAVSAELDVMDGVEIHGVEGHKVVITIEAETVDDSHAIANSIGNMTGVLFVNLVYLNFEGDKTIYPDGV</sequence>
<dbReference type="STRING" id="79604.AAY81_09160"/>